<dbReference type="EMBL" id="SGXF01000004">
    <property type="protein sequence ID" value="RZS94314.1"/>
    <property type="molecule type" value="Genomic_DNA"/>
</dbReference>
<dbReference type="Pfam" id="PF12389">
    <property type="entry name" value="Peptidase_M73"/>
    <property type="match status" value="1"/>
</dbReference>
<feature type="chain" id="PRO_5020843668" evidence="1">
    <location>
        <begin position="26"/>
        <end position="254"/>
    </location>
</feature>
<protein>
    <submittedName>
        <fullName evidence="2">Putative ribosomally synthesized peptide with SipW-like signal peptide</fullName>
    </submittedName>
</protein>
<evidence type="ECO:0000313" key="2">
    <source>
        <dbReference type="EMBL" id="RZS94314.1"/>
    </source>
</evidence>
<proteinExistence type="predicted"/>
<keyword evidence="1" id="KW-0732">Signal</keyword>
<name>A0A4Q7P3C5_9FIRM</name>
<organism evidence="2 3">
    <name type="scientific">Cuneatibacter caecimuris</name>
    <dbReference type="NCBI Taxonomy" id="1796618"/>
    <lineage>
        <taxon>Bacteria</taxon>
        <taxon>Bacillati</taxon>
        <taxon>Bacillota</taxon>
        <taxon>Clostridia</taxon>
        <taxon>Lachnospirales</taxon>
        <taxon>Lachnospiraceae</taxon>
        <taxon>Cuneatibacter</taxon>
    </lineage>
</organism>
<sequence length="254" mass="27620">MKKKILGFCLVASLAAAVIMGGTLAYFTDTDAQTNEFTVGNIKVDLFEDFNTGNLPLIPAVEVMDEQGNSFFENAIEKEVYVKNIGDQNAYIRVHIAVPAVNDCEGNNAICMLHSNLTVGDGKWNWSSAIDGEEDPSNSADWNMYGFVRIGGVNYKVYVATYETALKPDETTVDAIDSVYMAPATTQEDIASWPEGWNHIYVVTEAVQADGFTDAYTALNTAFGTPGSEGYTAPDFTAHGHDQTFIEMTSAEGK</sequence>
<dbReference type="AlphaFoldDB" id="A0A4Q7P3C5"/>
<gene>
    <name evidence="2" type="ORF">EV209_2154</name>
</gene>
<dbReference type="InterPro" id="IPR023833">
    <property type="entry name" value="Signal_pept_SipW-depend-type"/>
</dbReference>
<dbReference type="Proteomes" id="UP000292927">
    <property type="component" value="Unassembled WGS sequence"/>
</dbReference>
<keyword evidence="3" id="KW-1185">Reference proteome</keyword>
<comment type="caution">
    <text evidence="2">The sequence shown here is derived from an EMBL/GenBank/DDBJ whole genome shotgun (WGS) entry which is preliminary data.</text>
</comment>
<evidence type="ECO:0000313" key="3">
    <source>
        <dbReference type="Proteomes" id="UP000292927"/>
    </source>
</evidence>
<reference evidence="2 3" key="1">
    <citation type="submission" date="2019-02" db="EMBL/GenBank/DDBJ databases">
        <title>Genomic Encyclopedia of Type Strains, Phase IV (KMG-IV): sequencing the most valuable type-strain genomes for metagenomic binning, comparative biology and taxonomic classification.</title>
        <authorList>
            <person name="Goeker M."/>
        </authorList>
    </citation>
    <scope>NUCLEOTIDE SEQUENCE [LARGE SCALE GENOMIC DNA]</scope>
    <source>
        <strain evidence="2 3">DSM 29486</strain>
    </source>
</reference>
<dbReference type="OrthoDB" id="2085414at2"/>
<dbReference type="RefSeq" id="WP_130435433.1">
    <property type="nucleotide sequence ID" value="NZ_SGXF01000004.1"/>
</dbReference>
<evidence type="ECO:0000256" key="1">
    <source>
        <dbReference type="SAM" id="SignalP"/>
    </source>
</evidence>
<dbReference type="NCBIfam" id="TIGR04088">
    <property type="entry name" value="cognate_SipW"/>
    <property type="match status" value="1"/>
</dbReference>
<dbReference type="InterPro" id="IPR022121">
    <property type="entry name" value="Peptidase_M73_camelysin"/>
</dbReference>
<accession>A0A4Q7P3C5</accession>
<feature type="signal peptide" evidence="1">
    <location>
        <begin position="1"/>
        <end position="25"/>
    </location>
</feature>